<reference evidence="2" key="1">
    <citation type="submission" date="2016-04" db="EMBL/GenBank/DDBJ databases">
        <title>Cephalotus genome sequencing.</title>
        <authorList>
            <person name="Fukushima K."/>
            <person name="Hasebe M."/>
            <person name="Fang X."/>
        </authorList>
    </citation>
    <scope>NUCLEOTIDE SEQUENCE [LARGE SCALE GENOMIC DNA]</scope>
    <source>
        <strain evidence="2">cv. St1</strain>
    </source>
</reference>
<organism evidence="1 2">
    <name type="scientific">Cephalotus follicularis</name>
    <name type="common">Albany pitcher plant</name>
    <dbReference type="NCBI Taxonomy" id="3775"/>
    <lineage>
        <taxon>Eukaryota</taxon>
        <taxon>Viridiplantae</taxon>
        <taxon>Streptophyta</taxon>
        <taxon>Embryophyta</taxon>
        <taxon>Tracheophyta</taxon>
        <taxon>Spermatophyta</taxon>
        <taxon>Magnoliopsida</taxon>
        <taxon>eudicotyledons</taxon>
        <taxon>Gunneridae</taxon>
        <taxon>Pentapetalae</taxon>
        <taxon>rosids</taxon>
        <taxon>fabids</taxon>
        <taxon>Oxalidales</taxon>
        <taxon>Cephalotaceae</taxon>
        <taxon>Cephalotus</taxon>
    </lineage>
</organism>
<dbReference type="OrthoDB" id="1904110at2759"/>
<dbReference type="AlphaFoldDB" id="A0A1Q3B7M4"/>
<dbReference type="FunCoup" id="A0A1Q3B7M4">
    <property type="interactions" value="76"/>
</dbReference>
<evidence type="ECO:0000313" key="2">
    <source>
        <dbReference type="Proteomes" id="UP000187406"/>
    </source>
</evidence>
<keyword evidence="2" id="KW-1185">Reference proteome</keyword>
<dbReference type="EMBL" id="BDDD01000328">
    <property type="protein sequence ID" value="GAV63895.1"/>
    <property type="molecule type" value="Genomic_DNA"/>
</dbReference>
<accession>A0A1Q3B7M4</accession>
<comment type="caution">
    <text evidence="1">The sequence shown here is derived from an EMBL/GenBank/DDBJ whole genome shotgun (WGS) entry which is preliminary data.</text>
</comment>
<protein>
    <submittedName>
        <fullName evidence="1">Uncharacterized protein</fullName>
    </submittedName>
</protein>
<name>A0A1Q3B7M4_CEPFO</name>
<dbReference type="PANTHER" id="PTHR33564:SF8">
    <property type="entry name" value="TRANSMEMBRANE PROTEIN"/>
    <property type="match status" value="1"/>
</dbReference>
<evidence type="ECO:0000313" key="1">
    <source>
        <dbReference type="EMBL" id="GAV63895.1"/>
    </source>
</evidence>
<dbReference type="InParanoid" id="A0A1Q3B7M4"/>
<dbReference type="Proteomes" id="UP000187406">
    <property type="component" value="Unassembled WGS sequence"/>
</dbReference>
<sequence length="139" mass="15862">MESSMGFMAVFAVSGSVILIARQVHKRLVSDFMKKLEHELGGIGMKNIQYELESKNFGRKKKVRFADDVMEPSSNNKEYRRRHLTKAANGDKSLKMEECDHVTSENLYGAQLEDTMPLNRQILYKGVLQYKSLLKGTMA</sequence>
<proteinExistence type="predicted"/>
<dbReference type="PANTHER" id="PTHR33564">
    <property type="entry name" value="TRANSMEMBRANE PROTEIN"/>
    <property type="match status" value="1"/>
</dbReference>
<dbReference type="STRING" id="3775.A0A1Q3B7M4"/>
<gene>
    <name evidence="1" type="ORF">CFOL_v3_07413</name>
</gene>